<dbReference type="Pfam" id="PF00296">
    <property type="entry name" value="Bac_luciferase"/>
    <property type="match status" value="1"/>
</dbReference>
<dbReference type="CDD" id="cd00347">
    <property type="entry name" value="Flavin_utilizing_monoxygenases"/>
    <property type="match status" value="1"/>
</dbReference>
<evidence type="ECO:0000313" key="3">
    <source>
        <dbReference type="EMBL" id="SNQ48338.1"/>
    </source>
</evidence>
<dbReference type="PANTHER" id="PTHR30137">
    <property type="entry name" value="LUCIFERASE-LIKE MONOOXYGENASE"/>
    <property type="match status" value="1"/>
</dbReference>
<accession>A0A2I2KRN9</accession>
<dbReference type="InterPro" id="IPR050766">
    <property type="entry name" value="Bact_Lucif_Oxidored"/>
</dbReference>
<dbReference type="Proteomes" id="UP000234331">
    <property type="component" value="Unassembled WGS sequence"/>
</dbReference>
<dbReference type="AlphaFoldDB" id="A0A2I2KRN9"/>
<comment type="similarity">
    <text evidence="1">To bacterial alkanal monooxygenase alpha and beta chains.</text>
</comment>
<evidence type="ECO:0000256" key="1">
    <source>
        <dbReference type="ARBA" id="ARBA00007789"/>
    </source>
</evidence>
<evidence type="ECO:0000259" key="2">
    <source>
        <dbReference type="Pfam" id="PF00296"/>
    </source>
</evidence>
<dbReference type="PANTHER" id="PTHR30137:SF6">
    <property type="entry name" value="LUCIFERASE-LIKE MONOOXYGENASE"/>
    <property type="match status" value="1"/>
</dbReference>
<dbReference type="RefSeq" id="WP_207770312.1">
    <property type="nucleotide sequence ID" value="NZ_FZMO01000157.1"/>
</dbReference>
<keyword evidence="4" id="KW-1185">Reference proteome</keyword>
<evidence type="ECO:0000313" key="4">
    <source>
        <dbReference type="Proteomes" id="UP000234331"/>
    </source>
</evidence>
<dbReference type="InterPro" id="IPR011251">
    <property type="entry name" value="Luciferase-like_dom"/>
</dbReference>
<sequence length="334" mass="34845">MTTASGLRLSVLDTAPVWSDTTPATALNEAVELARAAESAGYVRYWLAEHHNTPSVASVTPAVLAARLAAATTSLRVGSGGVILPNHPPLIVAEQFGTLQALFPGRIDLGIGRAGALDGPTATALRRGADRDFPAHLAELFGYFSPADPRHPRPVQAVTAVGNAPDVWLLGSSPDSARLAGRLGLPYAFAHHFNPAGAAAAAAEYHRAFEPSPVRARPDLILAATVVVAQTDAEAARLALPVAVSMVLLRSGQPPQLLPTDAEAARYPLTPAQRAAVAERLETHVIGGPDRVRAKIAQLVEATGAAEVIATTSTHDFGARVHSYELLAKVAEEL</sequence>
<dbReference type="InterPro" id="IPR019949">
    <property type="entry name" value="CmoO-like"/>
</dbReference>
<dbReference type="GO" id="GO:0005829">
    <property type="term" value="C:cytosol"/>
    <property type="evidence" value="ECO:0007669"/>
    <property type="project" value="TreeGrafter"/>
</dbReference>
<dbReference type="FunFam" id="3.20.20.30:FF:000002">
    <property type="entry name" value="LLM class flavin-dependent oxidoreductase"/>
    <property type="match status" value="1"/>
</dbReference>
<dbReference type="EMBL" id="FZMO01000157">
    <property type="protein sequence ID" value="SNQ48338.1"/>
    <property type="molecule type" value="Genomic_DNA"/>
</dbReference>
<protein>
    <recommendedName>
        <fullName evidence="2">Luciferase-like domain-containing protein</fullName>
    </recommendedName>
</protein>
<feature type="domain" description="Luciferase-like" evidence="2">
    <location>
        <begin position="9"/>
        <end position="304"/>
    </location>
</feature>
<name>A0A2I2KRN9_9ACTN</name>
<dbReference type="SUPFAM" id="SSF51679">
    <property type="entry name" value="Bacterial luciferase-like"/>
    <property type="match status" value="1"/>
</dbReference>
<gene>
    <name evidence="3" type="ORF">FRACA_240012</name>
</gene>
<dbReference type="GO" id="GO:0016705">
    <property type="term" value="F:oxidoreductase activity, acting on paired donors, with incorporation or reduction of molecular oxygen"/>
    <property type="evidence" value="ECO:0007669"/>
    <property type="project" value="InterPro"/>
</dbReference>
<dbReference type="InterPro" id="IPR036661">
    <property type="entry name" value="Luciferase-like_sf"/>
</dbReference>
<dbReference type="Gene3D" id="3.20.20.30">
    <property type="entry name" value="Luciferase-like domain"/>
    <property type="match status" value="1"/>
</dbReference>
<proteinExistence type="predicted"/>
<dbReference type="NCBIfam" id="TIGR03558">
    <property type="entry name" value="oxido_grp_1"/>
    <property type="match status" value="1"/>
</dbReference>
<organism evidence="3 4">
    <name type="scientific">Frankia canadensis</name>
    <dbReference type="NCBI Taxonomy" id="1836972"/>
    <lineage>
        <taxon>Bacteria</taxon>
        <taxon>Bacillati</taxon>
        <taxon>Actinomycetota</taxon>
        <taxon>Actinomycetes</taxon>
        <taxon>Frankiales</taxon>
        <taxon>Frankiaceae</taxon>
        <taxon>Frankia</taxon>
    </lineage>
</organism>
<reference evidence="3 4" key="1">
    <citation type="submission" date="2017-06" db="EMBL/GenBank/DDBJ databases">
        <authorList>
            <person name="Kim H.J."/>
            <person name="Triplett B.A."/>
        </authorList>
    </citation>
    <scope>NUCLEOTIDE SEQUENCE [LARGE SCALE GENOMIC DNA]</scope>
    <source>
        <strain evidence="3">FRACA_ARgP5</strain>
    </source>
</reference>